<evidence type="ECO:0000313" key="10">
    <source>
        <dbReference type="Proteomes" id="UP000037510"/>
    </source>
</evidence>
<comment type="pathway">
    <text evidence="1">Cofactor biosynthesis; 7,8-dihydroneopterin triphosphate biosynthesis; 7,8-dihydroneopterin triphosphate from GTP: step 1/1.</text>
</comment>
<evidence type="ECO:0000256" key="3">
    <source>
        <dbReference type="ARBA" id="ARBA00012715"/>
    </source>
</evidence>
<dbReference type="Gene3D" id="3.30.1130.10">
    <property type="match status" value="1"/>
</dbReference>
<dbReference type="UniPathway" id="UPA00848">
    <property type="reaction ID" value="UER00151"/>
</dbReference>
<comment type="caution">
    <text evidence="9">The sequence shown here is derived from an EMBL/GenBank/DDBJ whole genome shotgun (WGS) entry which is preliminary data.</text>
</comment>
<dbReference type="InterPro" id="IPR043133">
    <property type="entry name" value="GTP-CH-I_C/QueF"/>
</dbReference>
<feature type="region of interest" description="Disordered" evidence="7">
    <location>
        <begin position="1"/>
        <end position="25"/>
    </location>
</feature>
<feature type="compositionally biased region" description="Polar residues" evidence="7">
    <location>
        <begin position="1"/>
        <end position="14"/>
    </location>
</feature>
<reference evidence="9 10" key="1">
    <citation type="journal article" date="2015" name="Genome Biol. Evol.">
        <title>The genome of winter moth (Operophtera brumata) provides a genomic perspective on sexual dimorphism and phenology.</title>
        <authorList>
            <person name="Derks M.F."/>
            <person name="Smit S."/>
            <person name="Salis L."/>
            <person name="Schijlen E."/>
            <person name="Bossers A."/>
            <person name="Mateman C."/>
            <person name="Pijl A.S."/>
            <person name="de Ridder D."/>
            <person name="Groenen M.A."/>
            <person name="Visser M.E."/>
            <person name="Megens H.J."/>
        </authorList>
    </citation>
    <scope>NUCLEOTIDE SEQUENCE [LARGE SCALE GENOMIC DNA]</scope>
    <source>
        <strain evidence="9">WM2013NL</strain>
        <tissue evidence="9">Head and thorax</tissue>
    </source>
</reference>
<evidence type="ECO:0000256" key="6">
    <source>
        <dbReference type="ARBA" id="ARBA00030854"/>
    </source>
</evidence>
<dbReference type="EMBL" id="JTDY01000338">
    <property type="protein sequence ID" value="KOB77635.1"/>
    <property type="molecule type" value="Genomic_DNA"/>
</dbReference>
<dbReference type="EC" id="3.5.4.16" evidence="3"/>
<dbReference type="InterPro" id="IPR001474">
    <property type="entry name" value="GTP_CycHdrlase_I"/>
</dbReference>
<proteinExistence type="inferred from homology"/>
<dbReference type="STRING" id="104452.A0A0L7LQB5"/>
<feature type="domain" description="GTP cyclohydrolase I" evidence="8">
    <location>
        <begin position="228"/>
        <end position="271"/>
    </location>
</feature>
<dbReference type="InterPro" id="IPR020602">
    <property type="entry name" value="GTP_CycHdrlase_I_dom"/>
</dbReference>
<dbReference type="PANTHER" id="PTHR11109:SF7">
    <property type="entry name" value="GTP CYCLOHYDROLASE 1"/>
    <property type="match status" value="1"/>
</dbReference>
<dbReference type="SUPFAM" id="SSF55620">
    <property type="entry name" value="Tetrahydrobiopterin biosynthesis enzymes-like"/>
    <property type="match status" value="1"/>
</dbReference>
<dbReference type="GO" id="GO:0006729">
    <property type="term" value="P:tetrahydrobiopterin biosynthetic process"/>
    <property type="evidence" value="ECO:0007669"/>
    <property type="project" value="TreeGrafter"/>
</dbReference>
<keyword evidence="5 9" id="KW-0378">Hydrolase</keyword>
<evidence type="ECO:0000256" key="4">
    <source>
        <dbReference type="ARBA" id="ARBA00017272"/>
    </source>
</evidence>
<keyword evidence="10" id="KW-1185">Reference proteome</keyword>
<sequence length="274" mass="30787">MSAVNGNTSNSNSEPIVPPSSLIRRVSSRSIRNSISEEGSAEIGPKGSFVSKYKKAPEALKGFNLADAESELEVPGTPMTPRTSTTPGHEKCTFHHDLELDHRPPTREALLPDMADSYRLLLTGKCTFYHDLELDHRPPTREALLPDMATSYRLLLTGKCTFHHDLELDHRPPTRDALLPDMAASYRLLLTGKCTFHHDLELDHRPPTREALLPDMATSYRLLLTALFLNFRHMCMVMRGVQKINSKTVTSSMAGVFRDDPKTREEFLNLVHSK</sequence>
<dbReference type="GO" id="GO:0046654">
    <property type="term" value="P:tetrahydrofolate biosynthetic process"/>
    <property type="evidence" value="ECO:0007669"/>
    <property type="project" value="InterPro"/>
</dbReference>
<comment type="similarity">
    <text evidence="2">Belongs to the GTP cyclohydrolase I family.</text>
</comment>
<gene>
    <name evidence="9" type="ORF">OBRU01_03139</name>
</gene>
<dbReference type="GO" id="GO:0005737">
    <property type="term" value="C:cytoplasm"/>
    <property type="evidence" value="ECO:0007669"/>
    <property type="project" value="TreeGrafter"/>
</dbReference>
<dbReference type="GO" id="GO:0008270">
    <property type="term" value="F:zinc ion binding"/>
    <property type="evidence" value="ECO:0007669"/>
    <property type="project" value="TreeGrafter"/>
</dbReference>
<evidence type="ECO:0000256" key="1">
    <source>
        <dbReference type="ARBA" id="ARBA00005080"/>
    </source>
</evidence>
<dbReference type="Proteomes" id="UP000037510">
    <property type="component" value="Unassembled WGS sequence"/>
</dbReference>
<name>A0A0L7LQB5_OPEBR</name>
<evidence type="ECO:0000259" key="8">
    <source>
        <dbReference type="Pfam" id="PF01227"/>
    </source>
</evidence>
<dbReference type="GO" id="GO:0003934">
    <property type="term" value="F:GTP cyclohydrolase I activity"/>
    <property type="evidence" value="ECO:0007669"/>
    <property type="project" value="UniProtKB-EC"/>
</dbReference>
<organism evidence="9 10">
    <name type="scientific">Operophtera brumata</name>
    <name type="common">Winter moth</name>
    <name type="synonym">Phalaena brumata</name>
    <dbReference type="NCBI Taxonomy" id="104452"/>
    <lineage>
        <taxon>Eukaryota</taxon>
        <taxon>Metazoa</taxon>
        <taxon>Ecdysozoa</taxon>
        <taxon>Arthropoda</taxon>
        <taxon>Hexapoda</taxon>
        <taxon>Insecta</taxon>
        <taxon>Pterygota</taxon>
        <taxon>Neoptera</taxon>
        <taxon>Endopterygota</taxon>
        <taxon>Lepidoptera</taxon>
        <taxon>Glossata</taxon>
        <taxon>Ditrysia</taxon>
        <taxon>Geometroidea</taxon>
        <taxon>Geometridae</taxon>
        <taxon>Larentiinae</taxon>
        <taxon>Operophtera</taxon>
    </lineage>
</organism>
<evidence type="ECO:0000313" key="9">
    <source>
        <dbReference type="EMBL" id="KOB77635.1"/>
    </source>
</evidence>
<feature type="region of interest" description="Disordered" evidence="7">
    <location>
        <begin position="67"/>
        <end position="90"/>
    </location>
</feature>
<accession>A0A0L7LQB5</accession>
<dbReference type="GO" id="GO:0005525">
    <property type="term" value="F:GTP binding"/>
    <property type="evidence" value="ECO:0007669"/>
    <property type="project" value="TreeGrafter"/>
</dbReference>
<dbReference type="Pfam" id="PF01227">
    <property type="entry name" value="GTP_cyclohydroI"/>
    <property type="match status" value="1"/>
</dbReference>
<dbReference type="PANTHER" id="PTHR11109">
    <property type="entry name" value="GTP CYCLOHYDROLASE I"/>
    <property type="match status" value="1"/>
</dbReference>
<evidence type="ECO:0000256" key="2">
    <source>
        <dbReference type="ARBA" id="ARBA00008085"/>
    </source>
</evidence>
<evidence type="ECO:0000256" key="5">
    <source>
        <dbReference type="ARBA" id="ARBA00022801"/>
    </source>
</evidence>
<evidence type="ECO:0000256" key="7">
    <source>
        <dbReference type="SAM" id="MobiDB-lite"/>
    </source>
</evidence>
<protein>
    <recommendedName>
        <fullName evidence="4">GTP cyclohydrolase 1</fullName>
        <ecNumber evidence="3">3.5.4.16</ecNumber>
    </recommendedName>
    <alternativeName>
        <fullName evidence="6">GTP cyclohydrolase I</fullName>
    </alternativeName>
</protein>
<dbReference type="AlphaFoldDB" id="A0A0L7LQB5"/>